<gene>
    <name evidence="3" type="ORF">AS026_37690</name>
</gene>
<dbReference type="Gene3D" id="3.90.230.10">
    <property type="entry name" value="Creatinase/methionine aminopeptidase superfamily"/>
    <property type="match status" value="1"/>
</dbReference>
<dbReference type="InterPro" id="IPR036005">
    <property type="entry name" value="Creatinase/aminopeptidase-like"/>
</dbReference>
<name>A0A120FNE9_9HYPH</name>
<dbReference type="InterPro" id="IPR050659">
    <property type="entry name" value="Peptidase_M24B"/>
</dbReference>
<evidence type="ECO:0000313" key="3">
    <source>
        <dbReference type="EMBL" id="KWV55296.1"/>
    </source>
</evidence>
<protein>
    <submittedName>
        <fullName evidence="3">Hydrolase</fullName>
    </submittedName>
</protein>
<dbReference type="SUPFAM" id="SSF55920">
    <property type="entry name" value="Creatinase/aminopeptidase"/>
    <property type="match status" value="1"/>
</dbReference>
<dbReference type="PANTHER" id="PTHR46112:SF2">
    <property type="entry name" value="XAA-PRO AMINOPEPTIDASE P-RELATED"/>
    <property type="match status" value="1"/>
</dbReference>
<dbReference type="InterPro" id="IPR029149">
    <property type="entry name" value="Creatin/AminoP/Spt16_N"/>
</dbReference>
<organism evidence="3 4">
    <name type="scientific">Rhizobium altiplani</name>
    <dbReference type="NCBI Taxonomy" id="1864509"/>
    <lineage>
        <taxon>Bacteria</taxon>
        <taxon>Pseudomonadati</taxon>
        <taxon>Pseudomonadota</taxon>
        <taxon>Alphaproteobacteria</taxon>
        <taxon>Hyphomicrobiales</taxon>
        <taxon>Rhizobiaceae</taxon>
        <taxon>Rhizobium/Agrobacterium group</taxon>
        <taxon>Rhizobium</taxon>
    </lineage>
</organism>
<feature type="domain" description="Peptidase M24" evidence="1">
    <location>
        <begin position="169"/>
        <end position="373"/>
    </location>
</feature>
<dbReference type="Pfam" id="PF00557">
    <property type="entry name" value="Peptidase_M24"/>
    <property type="match status" value="1"/>
</dbReference>
<dbReference type="Pfam" id="PF01321">
    <property type="entry name" value="Creatinase_N"/>
    <property type="match status" value="1"/>
</dbReference>
<sequence>MAMPKGAQAFPRSEYLRRLTAVKGEMERREIEVLVVTVPANITYLSGYTSKSGYVPQGLIVSLKDEEPAFITRRMDAPAAIHQMFVDRSRIFGYPEALIANPDKDGWDAIMDILIESGFENARIAVEASSLQGRTVEKFKTRSSGAPIIDFGNTISWIRGIKSDLEITAMREAAAIADAAMLKAKEVILPGAREADAAAEITATLIRGVNGIVGTDLASLYLCASPRTSTCHIPWAEDVFQLGSQVNLELAGVRHGYTSALMRTFSLGEPSDRLRRLHEGEVAGLEAALAAVKPGATCGDVATAFNTTLQKYGFKKESRCGYAMGINWTEPTASLKMGDPTILRPNMTFHLMLGNWIDEDFGYALSETFRVTETGVETFSSLPRDIFQI</sequence>
<dbReference type="Gene3D" id="3.40.350.10">
    <property type="entry name" value="Creatinase/prolidase N-terminal domain"/>
    <property type="match status" value="1"/>
</dbReference>
<dbReference type="GO" id="GO:0016787">
    <property type="term" value="F:hydrolase activity"/>
    <property type="evidence" value="ECO:0007669"/>
    <property type="project" value="UniProtKB-KW"/>
</dbReference>
<dbReference type="SUPFAM" id="SSF53092">
    <property type="entry name" value="Creatinase/prolidase N-terminal domain"/>
    <property type="match status" value="1"/>
</dbReference>
<dbReference type="InterPro" id="IPR000587">
    <property type="entry name" value="Creatinase_N"/>
</dbReference>
<evidence type="ECO:0000313" key="4">
    <source>
        <dbReference type="Proteomes" id="UP000068164"/>
    </source>
</evidence>
<evidence type="ECO:0000259" key="2">
    <source>
        <dbReference type="Pfam" id="PF01321"/>
    </source>
</evidence>
<dbReference type="AlphaFoldDB" id="A0A120FNE9"/>
<dbReference type="Proteomes" id="UP000068164">
    <property type="component" value="Unassembled WGS sequence"/>
</dbReference>
<dbReference type="EMBL" id="LNCD01000052">
    <property type="protein sequence ID" value="KWV55296.1"/>
    <property type="molecule type" value="Genomic_DNA"/>
</dbReference>
<keyword evidence="4" id="KW-1185">Reference proteome</keyword>
<feature type="domain" description="Creatinase N-terminal" evidence="2">
    <location>
        <begin position="18"/>
        <end position="160"/>
    </location>
</feature>
<dbReference type="RefSeq" id="WP_028744428.1">
    <property type="nucleotide sequence ID" value="NZ_LNCD01000052.1"/>
</dbReference>
<keyword evidence="3" id="KW-0378">Hydrolase</keyword>
<proteinExistence type="predicted"/>
<dbReference type="OrthoDB" id="9761809at2"/>
<evidence type="ECO:0000259" key="1">
    <source>
        <dbReference type="Pfam" id="PF00557"/>
    </source>
</evidence>
<dbReference type="InterPro" id="IPR000994">
    <property type="entry name" value="Pept_M24"/>
</dbReference>
<comment type="caution">
    <text evidence="3">The sequence shown here is derived from an EMBL/GenBank/DDBJ whole genome shotgun (WGS) entry which is preliminary data.</text>
</comment>
<reference evidence="3 4" key="1">
    <citation type="submission" date="2015-11" db="EMBL/GenBank/DDBJ databases">
        <title>Draft Genome Sequence of the Strain BR 10423 (Rhizobium sp.) isolated from nodules of Mimosa pudica.</title>
        <authorList>
            <person name="Barauna A.C."/>
            <person name="Zilli J.E."/>
            <person name="Simoes-Araujo J.L."/>
            <person name="Reis V.M."/>
            <person name="James E.K."/>
            <person name="Reis F.B.Jr."/>
            <person name="Rouws L.F."/>
            <person name="Passos S.R."/>
            <person name="Gois S.R."/>
        </authorList>
    </citation>
    <scope>NUCLEOTIDE SEQUENCE [LARGE SCALE GENOMIC DNA]</scope>
    <source>
        <strain evidence="3 4">BR10423</strain>
    </source>
</reference>
<dbReference type="PANTHER" id="PTHR46112">
    <property type="entry name" value="AMINOPEPTIDASE"/>
    <property type="match status" value="1"/>
</dbReference>
<dbReference type="CDD" id="cd01066">
    <property type="entry name" value="APP_MetAP"/>
    <property type="match status" value="1"/>
</dbReference>
<accession>A0A120FNE9</accession>